<dbReference type="EMBL" id="ALBS01000322">
    <property type="protein sequence ID" value="EJT45739.1"/>
    <property type="molecule type" value="Genomic_DNA"/>
</dbReference>
<evidence type="ECO:0000256" key="2">
    <source>
        <dbReference type="SAM" id="Phobius"/>
    </source>
</evidence>
<dbReference type="KEGG" id="tasa:A1Q1_05888"/>
<comment type="caution">
    <text evidence="3">The sequence shown here is derived from an EMBL/GenBank/DDBJ whole genome shotgun (WGS) entry which is preliminary data.</text>
</comment>
<protein>
    <recommendedName>
        <fullName evidence="5">Translocon-associated protein subunit alpha</fullName>
    </recommendedName>
</protein>
<dbReference type="OrthoDB" id="1926781at2759"/>
<keyword evidence="2" id="KW-1133">Transmembrane helix</keyword>
<dbReference type="VEuPathDB" id="FungiDB:A1Q1_05888"/>
<reference evidence="3 4" key="1">
    <citation type="journal article" date="2012" name="Eukaryot. Cell">
        <title>Draft genome sequence of CBS 2479, the standard type strain of Trichosporon asahii.</title>
        <authorList>
            <person name="Yang R.Y."/>
            <person name="Li H.T."/>
            <person name="Zhu H."/>
            <person name="Zhou G.P."/>
            <person name="Wang M."/>
            <person name="Wang L."/>
        </authorList>
    </citation>
    <scope>NUCLEOTIDE SEQUENCE [LARGE SCALE GENOMIC DNA]</scope>
    <source>
        <strain evidence="4">ATCC 90039 / CBS 2479 / JCM 2466 / KCTC 7840 / NCYC 2677 / UAMH 7654</strain>
    </source>
</reference>
<organism evidence="3 4">
    <name type="scientific">Trichosporon asahii var. asahii (strain ATCC 90039 / CBS 2479 / JCM 2466 / KCTC 7840 / NBRC 103889/ NCYC 2677 / UAMH 7654)</name>
    <name type="common">Yeast</name>
    <dbReference type="NCBI Taxonomy" id="1186058"/>
    <lineage>
        <taxon>Eukaryota</taxon>
        <taxon>Fungi</taxon>
        <taxon>Dikarya</taxon>
        <taxon>Basidiomycota</taxon>
        <taxon>Agaricomycotina</taxon>
        <taxon>Tremellomycetes</taxon>
        <taxon>Trichosporonales</taxon>
        <taxon>Trichosporonaceae</taxon>
        <taxon>Trichosporon</taxon>
    </lineage>
</organism>
<evidence type="ECO:0000313" key="3">
    <source>
        <dbReference type="EMBL" id="EJT45739.1"/>
    </source>
</evidence>
<evidence type="ECO:0008006" key="5">
    <source>
        <dbReference type="Google" id="ProtNLM"/>
    </source>
</evidence>
<dbReference type="PANTHER" id="PTHR12924:SF0">
    <property type="entry name" value="TRANSLOCON-ASSOCIATED PROTEIN SUBUNIT ALPHA"/>
    <property type="match status" value="1"/>
</dbReference>
<keyword evidence="2" id="KW-0472">Membrane</keyword>
<dbReference type="RefSeq" id="XP_014176572.1">
    <property type="nucleotide sequence ID" value="XM_014321097.1"/>
</dbReference>
<sequence length="236" mass="26035">MVVTISNKGQNNYTIVGSSSSFHDPVKHWKLLKNGTTTKHKQALNAGENYTVPYNVYSDVPSSVPHFVCLPRSSGWPVFRINQATSLESKANPRFKPQDLGLTVWVDLKNGKETTRVTAYNQTISVQEPSSSSFDVAGILAWTLFLLGVVGLLWLGSLVYFGKNEAKRNKRRGDAELRASERAKAAAKAPVVVKSGYEEEWIPTQHIKVRKAGVTSDDGTSGAESEGKTRRRKGRK</sequence>
<accession>J6EN30</accession>
<feature type="transmembrane region" description="Helical" evidence="2">
    <location>
        <begin position="139"/>
        <end position="162"/>
    </location>
</feature>
<dbReference type="GO" id="GO:0005789">
    <property type="term" value="C:endoplasmic reticulum membrane"/>
    <property type="evidence" value="ECO:0007669"/>
    <property type="project" value="UniProtKB-SubCell"/>
</dbReference>
<keyword evidence="2" id="KW-0812">Transmembrane</keyword>
<evidence type="ECO:0000313" key="4">
    <source>
        <dbReference type="Proteomes" id="UP000002748"/>
    </source>
</evidence>
<dbReference type="HOGENOM" id="CLU_1176135_0_0_1"/>
<name>J6EN30_TRIAS</name>
<evidence type="ECO:0000256" key="1">
    <source>
        <dbReference type="SAM" id="MobiDB-lite"/>
    </source>
</evidence>
<proteinExistence type="predicted"/>
<feature type="region of interest" description="Disordered" evidence="1">
    <location>
        <begin position="211"/>
        <end position="236"/>
    </location>
</feature>
<dbReference type="Proteomes" id="UP000002748">
    <property type="component" value="Unassembled WGS sequence"/>
</dbReference>
<dbReference type="PANTHER" id="PTHR12924">
    <property type="entry name" value="TRANSLOCON-ASSOCIATED PROTEIN, ALPHA SUBUNIT"/>
    <property type="match status" value="1"/>
</dbReference>
<dbReference type="AlphaFoldDB" id="J6EN30"/>
<gene>
    <name evidence="3" type="ORF">A1Q1_05888</name>
</gene>
<dbReference type="GeneID" id="25989400"/>